<dbReference type="AlphaFoldDB" id="A0A9K3D7N5"/>
<evidence type="ECO:0000313" key="1">
    <source>
        <dbReference type="EMBL" id="GIQ90693.1"/>
    </source>
</evidence>
<dbReference type="Gene3D" id="1.25.40.470">
    <property type="match status" value="1"/>
</dbReference>
<name>A0A9K3D7N5_9EUKA</name>
<proteinExistence type="predicted"/>
<dbReference type="Proteomes" id="UP000265618">
    <property type="component" value="Unassembled WGS sequence"/>
</dbReference>
<dbReference type="EMBL" id="BDIP01006530">
    <property type="protein sequence ID" value="GIQ90693.1"/>
    <property type="molecule type" value="Genomic_DNA"/>
</dbReference>
<comment type="caution">
    <text evidence="1">The sequence shown here is derived from an EMBL/GenBank/DDBJ whole genome shotgun (WGS) entry which is preliminary data.</text>
</comment>
<evidence type="ECO:0000313" key="2">
    <source>
        <dbReference type="Proteomes" id="UP000265618"/>
    </source>
</evidence>
<sequence>MVFYNTPLTTRTALALASGELHTASVSADNLSSDSPLLEQLSLQAVQHGKYCIAMDALERRGDFHGMAMLSAVAGDTASLKDRVEKV</sequence>
<protein>
    <submittedName>
        <fullName evidence="1">Uncharacterized protein</fullName>
    </submittedName>
</protein>
<keyword evidence="2" id="KW-1185">Reference proteome</keyword>
<reference evidence="1 2" key="1">
    <citation type="journal article" date="2018" name="PLoS ONE">
        <title>The draft genome of Kipferlia bialata reveals reductive genome evolution in fornicate parasites.</title>
        <authorList>
            <person name="Tanifuji G."/>
            <person name="Takabayashi S."/>
            <person name="Kume K."/>
            <person name="Takagi M."/>
            <person name="Nakayama T."/>
            <person name="Kamikawa R."/>
            <person name="Inagaki Y."/>
            <person name="Hashimoto T."/>
        </authorList>
    </citation>
    <scope>NUCLEOTIDE SEQUENCE [LARGE SCALE GENOMIC DNA]</scope>
    <source>
        <strain evidence="1">NY0173</strain>
    </source>
</reference>
<accession>A0A9K3D7N5</accession>
<gene>
    <name evidence="1" type="ORF">KIPB_013580</name>
</gene>
<organism evidence="1 2">
    <name type="scientific">Kipferlia bialata</name>
    <dbReference type="NCBI Taxonomy" id="797122"/>
    <lineage>
        <taxon>Eukaryota</taxon>
        <taxon>Metamonada</taxon>
        <taxon>Carpediemonas-like organisms</taxon>
        <taxon>Kipferlia</taxon>
    </lineage>
</organism>